<proteinExistence type="predicted"/>
<reference evidence="1 2" key="1">
    <citation type="submission" date="2016-12" db="EMBL/GenBank/DDBJ databases">
        <title>Domibacillus antri genome sequencing.</title>
        <authorList>
            <person name="Verma A."/>
            <person name="Krishnamurthi S."/>
        </authorList>
    </citation>
    <scope>NUCLEOTIDE SEQUENCE [LARGE SCALE GENOMIC DNA]</scope>
    <source>
        <strain evidence="1 2">XD80</strain>
    </source>
</reference>
<keyword evidence="2" id="KW-1185">Reference proteome</keyword>
<accession>A0A1Q8Q4G0</accession>
<dbReference type="EMBL" id="MSDU01000022">
    <property type="protein sequence ID" value="OLN22161.1"/>
    <property type="molecule type" value="Genomic_DNA"/>
</dbReference>
<name>A0A1Q8Q4G0_9BACI</name>
<dbReference type="PROSITE" id="PS51257">
    <property type="entry name" value="PROKAR_LIPOPROTEIN"/>
    <property type="match status" value="1"/>
</dbReference>
<sequence>MTVQDERFANTTKCYSSIGIFGGGCLKWQSETAGYDKQIFSTMSRKQGMREAYTEAGTGFFHVLKEV</sequence>
<dbReference type="AlphaFoldDB" id="A0A1Q8Q4G0"/>
<gene>
    <name evidence="1" type="ORF">BTO30_10430</name>
</gene>
<organism evidence="1 2">
    <name type="scientific">Domibacillus antri</name>
    <dbReference type="NCBI Taxonomy" id="1714264"/>
    <lineage>
        <taxon>Bacteria</taxon>
        <taxon>Bacillati</taxon>
        <taxon>Bacillota</taxon>
        <taxon>Bacilli</taxon>
        <taxon>Bacillales</taxon>
        <taxon>Bacillaceae</taxon>
        <taxon>Domibacillus</taxon>
    </lineage>
</organism>
<protein>
    <submittedName>
        <fullName evidence="1">Uncharacterized protein</fullName>
    </submittedName>
</protein>
<dbReference type="Proteomes" id="UP000185568">
    <property type="component" value="Unassembled WGS sequence"/>
</dbReference>
<evidence type="ECO:0000313" key="2">
    <source>
        <dbReference type="Proteomes" id="UP000185568"/>
    </source>
</evidence>
<evidence type="ECO:0000313" key="1">
    <source>
        <dbReference type="EMBL" id="OLN22161.1"/>
    </source>
</evidence>
<comment type="caution">
    <text evidence="1">The sequence shown here is derived from an EMBL/GenBank/DDBJ whole genome shotgun (WGS) entry which is preliminary data.</text>
</comment>